<keyword evidence="11" id="KW-1185">Reference proteome</keyword>
<dbReference type="Pfam" id="PF25019">
    <property type="entry name" value="LRR_R13L1-DRL21"/>
    <property type="match status" value="1"/>
</dbReference>
<dbReference type="Gramene" id="arahy.Tifrunner.gnm2.ann2.Ah18g351800.1">
    <property type="protein sequence ID" value="arahy.Tifrunner.gnm2.ann2.Ah18g351800.1-CDS"/>
    <property type="gene ID" value="arahy.Tifrunner.gnm2.ann2.Ah18g351800"/>
</dbReference>
<dbReference type="STRING" id="3818.A0A444Y1C8"/>
<gene>
    <name evidence="10" type="ORF">Ahy_B08g091078</name>
</gene>
<keyword evidence="3" id="KW-0547">Nucleotide-binding</keyword>
<dbReference type="PRINTS" id="PR00364">
    <property type="entry name" value="DISEASERSIST"/>
</dbReference>
<evidence type="ECO:0000256" key="5">
    <source>
        <dbReference type="ARBA" id="ARBA00022840"/>
    </source>
</evidence>
<dbReference type="Gene3D" id="1.20.5.4130">
    <property type="match status" value="1"/>
</dbReference>
<evidence type="ECO:0000256" key="1">
    <source>
        <dbReference type="ARBA" id="ARBA00022614"/>
    </source>
</evidence>
<dbReference type="SUPFAM" id="SSF52058">
    <property type="entry name" value="L domain-like"/>
    <property type="match status" value="1"/>
</dbReference>
<dbReference type="GO" id="GO:0005524">
    <property type="term" value="F:ATP binding"/>
    <property type="evidence" value="ECO:0007669"/>
    <property type="project" value="UniProtKB-KW"/>
</dbReference>
<sequence>MLCITSNFISTLSSSSTTQNRQRNSTTASAASFLIISKMDAFAGKIIEGIASLAVEEFRFIWNLKADQERIKRITTSIKAVILDAEAKATNNQISNWLEELKDVLYDADDLLDDFSTEALRSKTIKEVKTLFSWKNKMAYAHKMGRKMKGIRKRLDDIANDRHVLQLRDCSIEPPVSYRGRRQTYSFVGEDEVFGRQKEKLLIKSYLLGNNSVTSNLSVIPIVGIGGLGKTTLAQLVCNDKAVRNYFKLIMWVCVSDEFDIRQIAQKMIGHNNKDCEVEEVQQELRKKIERKKYLLVLDDVWSEDRELWLQLNSLLMEGAKGSMVIVTTRSQKVAKIMGTEPPLFLKGMDVETSWKLFCRVAFDREKEPNDLELVAIGRDIVKKCSGVPLAIRTIGSLLYSRNLGRSDWIYFRDVEFSKIDPQKDEIFAILKLSYDHLPSPLKNCFSYCSLFPKGFMFEKNTLIQLWVAEGFIRTTDDIRSAEDIGHEYFMNLLSMSLFEAATTNDCGDVTAYKMHDLIHDLSLLVVGREYAVVGEKEVNVGKKTRYLSYNIPLFSAATLSSYLLNGDKLRTFHVPRQPIHSSRDLVFSFGSLISLRCLRVLTLCALDITVVPKGIEELKHLRYIDLQGNVNIQSLPSEITSLYNLQTLKLSNCSNLKELPADINKMMSLRHLELDSCASLTCMPPGLEQLTGLQTLTLFVLGHGSKLSLSELNGLNNLRGKLKIKGLNSLRGIAANVESAKVLLQKPHLQELELQWQWQCEEEAISLVKDPLFNRGFKTTIQQEEDGLKDEVILEGLQPHQSIKRLVINGFCGKKLPDWIGNLTELAVLEINNCDGLTSLPEGLRNLKSLQRLCIYSCSQLEESCARNHGDEWNKISHIPKVLILPLPPSLLKYIN</sequence>
<keyword evidence="5" id="KW-0067">ATP-binding</keyword>
<dbReference type="EMBL" id="SDMP01000018">
    <property type="protein sequence ID" value="RYQ95735.1"/>
    <property type="molecule type" value="Genomic_DNA"/>
</dbReference>
<dbReference type="InterPro" id="IPR041118">
    <property type="entry name" value="Rx_N"/>
</dbReference>
<keyword evidence="1" id="KW-0433">Leucine-rich repeat</keyword>
<proteinExistence type="predicted"/>
<evidence type="ECO:0000259" key="7">
    <source>
        <dbReference type="Pfam" id="PF18052"/>
    </source>
</evidence>
<feature type="domain" description="Disease resistance protein winged helix" evidence="8">
    <location>
        <begin position="451"/>
        <end position="522"/>
    </location>
</feature>
<evidence type="ECO:0000259" key="8">
    <source>
        <dbReference type="Pfam" id="PF23559"/>
    </source>
</evidence>
<dbReference type="InterPro" id="IPR027417">
    <property type="entry name" value="P-loop_NTPase"/>
</dbReference>
<evidence type="ECO:0000313" key="11">
    <source>
        <dbReference type="Proteomes" id="UP000289738"/>
    </source>
</evidence>
<dbReference type="InterPro" id="IPR056789">
    <property type="entry name" value="LRR_R13L1-DRL21"/>
</dbReference>
<dbReference type="Gene3D" id="1.10.10.10">
    <property type="entry name" value="Winged helix-like DNA-binding domain superfamily/Winged helix DNA-binding domain"/>
    <property type="match status" value="1"/>
</dbReference>
<dbReference type="FunFam" id="1.10.10.10:FF:000322">
    <property type="entry name" value="Probable disease resistance protein At1g63360"/>
    <property type="match status" value="1"/>
</dbReference>
<dbReference type="AlphaFoldDB" id="A0A444Y1C8"/>
<dbReference type="Pfam" id="PF00931">
    <property type="entry name" value="NB-ARC"/>
    <property type="match status" value="1"/>
</dbReference>
<evidence type="ECO:0000256" key="3">
    <source>
        <dbReference type="ARBA" id="ARBA00022741"/>
    </source>
</evidence>
<dbReference type="SMR" id="A0A444Y1C8"/>
<dbReference type="Pfam" id="PF23559">
    <property type="entry name" value="WHD_DRP"/>
    <property type="match status" value="1"/>
</dbReference>
<keyword evidence="4" id="KW-0611">Plant defense</keyword>
<dbReference type="InterPro" id="IPR036388">
    <property type="entry name" value="WH-like_DNA-bd_sf"/>
</dbReference>
<protein>
    <recommendedName>
        <fullName evidence="12">Disease resistance protein</fullName>
    </recommendedName>
</protein>
<evidence type="ECO:0000259" key="9">
    <source>
        <dbReference type="Pfam" id="PF25019"/>
    </source>
</evidence>
<feature type="domain" description="NB-ARC" evidence="6">
    <location>
        <begin position="215"/>
        <end position="367"/>
    </location>
</feature>
<keyword evidence="2" id="KW-0677">Repeat</keyword>
<dbReference type="InterPro" id="IPR002182">
    <property type="entry name" value="NB-ARC"/>
</dbReference>
<dbReference type="InterPro" id="IPR058922">
    <property type="entry name" value="WHD_DRP"/>
</dbReference>
<dbReference type="Pfam" id="PF18052">
    <property type="entry name" value="Rx_N"/>
    <property type="match status" value="1"/>
</dbReference>
<evidence type="ECO:0000259" key="6">
    <source>
        <dbReference type="Pfam" id="PF00931"/>
    </source>
</evidence>
<dbReference type="PANTHER" id="PTHR36766">
    <property type="entry name" value="PLANT BROAD-SPECTRUM MILDEW RESISTANCE PROTEIN RPW8"/>
    <property type="match status" value="1"/>
</dbReference>
<dbReference type="InterPro" id="IPR032675">
    <property type="entry name" value="LRR_dom_sf"/>
</dbReference>
<dbReference type="FunFam" id="3.40.50.300:FF:001091">
    <property type="entry name" value="Probable disease resistance protein At1g61300"/>
    <property type="match status" value="1"/>
</dbReference>
<evidence type="ECO:0000256" key="4">
    <source>
        <dbReference type="ARBA" id="ARBA00022821"/>
    </source>
</evidence>
<feature type="domain" description="Disease resistance N-terminal" evidence="7">
    <location>
        <begin position="45"/>
        <end position="129"/>
    </location>
</feature>
<evidence type="ECO:0000256" key="2">
    <source>
        <dbReference type="ARBA" id="ARBA00022737"/>
    </source>
</evidence>
<dbReference type="InterPro" id="IPR042197">
    <property type="entry name" value="Apaf_helical"/>
</dbReference>
<dbReference type="GO" id="GO:0043531">
    <property type="term" value="F:ADP binding"/>
    <property type="evidence" value="ECO:0007669"/>
    <property type="project" value="InterPro"/>
</dbReference>
<name>A0A444Y1C8_ARAHY</name>
<dbReference type="SUPFAM" id="SSF52540">
    <property type="entry name" value="P-loop containing nucleoside triphosphate hydrolases"/>
    <property type="match status" value="1"/>
</dbReference>
<dbReference type="GO" id="GO:0051707">
    <property type="term" value="P:response to other organism"/>
    <property type="evidence" value="ECO:0007669"/>
    <property type="project" value="UniProtKB-ARBA"/>
</dbReference>
<comment type="caution">
    <text evidence="10">The sequence shown here is derived from an EMBL/GenBank/DDBJ whole genome shotgun (WGS) entry which is preliminary data.</text>
</comment>
<feature type="domain" description="R13L1/DRL21-like LRR repeat region" evidence="9">
    <location>
        <begin position="710"/>
        <end position="859"/>
    </location>
</feature>
<evidence type="ECO:0008006" key="12">
    <source>
        <dbReference type="Google" id="ProtNLM"/>
    </source>
</evidence>
<organism evidence="10 11">
    <name type="scientific">Arachis hypogaea</name>
    <name type="common">Peanut</name>
    <dbReference type="NCBI Taxonomy" id="3818"/>
    <lineage>
        <taxon>Eukaryota</taxon>
        <taxon>Viridiplantae</taxon>
        <taxon>Streptophyta</taxon>
        <taxon>Embryophyta</taxon>
        <taxon>Tracheophyta</taxon>
        <taxon>Spermatophyta</taxon>
        <taxon>Magnoliopsida</taxon>
        <taxon>eudicotyledons</taxon>
        <taxon>Gunneridae</taxon>
        <taxon>Pentapetalae</taxon>
        <taxon>rosids</taxon>
        <taxon>fabids</taxon>
        <taxon>Fabales</taxon>
        <taxon>Fabaceae</taxon>
        <taxon>Papilionoideae</taxon>
        <taxon>50 kb inversion clade</taxon>
        <taxon>dalbergioids sensu lato</taxon>
        <taxon>Dalbergieae</taxon>
        <taxon>Pterocarpus clade</taxon>
        <taxon>Arachis</taxon>
    </lineage>
</organism>
<dbReference type="Gene3D" id="3.40.50.300">
    <property type="entry name" value="P-loop containing nucleotide triphosphate hydrolases"/>
    <property type="match status" value="1"/>
</dbReference>
<evidence type="ECO:0000313" key="10">
    <source>
        <dbReference type="EMBL" id="RYQ95735.1"/>
    </source>
</evidence>
<dbReference type="GO" id="GO:0006952">
    <property type="term" value="P:defense response"/>
    <property type="evidence" value="ECO:0007669"/>
    <property type="project" value="UniProtKB-KW"/>
</dbReference>
<reference evidence="10 11" key="1">
    <citation type="submission" date="2019-01" db="EMBL/GenBank/DDBJ databases">
        <title>Sequencing of cultivated peanut Arachis hypogaea provides insights into genome evolution and oil improvement.</title>
        <authorList>
            <person name="Chen X."/>
        </authorList>
    </citation>
    <scope>NUCLEOTIDE SEQUENCE [LARGE SCALE GENOMIC DNA]</scope>
    <source>
        <strain evidence="11">cv. Fuhuasheng</strain>
        <tissue evidence="10">Leaves</tissue>
    </source>
</reference>
<dbReference type="Proteomes" id="UP000289738">
    <property type="component" value="Chromosome B08"/>
</dbReference>
<dbReference type="Gene3D" id="1.10.8.430">
    <property type="entry name" value="Helical domain of apoptotic protease-activating factors"/>
    <property type="match status" value="1"/>
</dbReference>
<accession>A0A444Y1C8</accession>
<dbReference type="Gene3D" id="3.80.10.10">
    <property type="entry name" value="Ribonuclease Inhibitor"/>
    <property type="match status" value="1"/>
</dbReference>
<dbReference type="PANTHER" id="PTHR36766:SF38">
    <property type="entry name" value="DISEASE RESISTANCE PROTEIN RGA3"/>
    <property type="match status" value="1"/>
</dbReference>